<feature type="transmembrane region" description="Helical" evidence="1">
    <location>
        <begin position="193"/>
        <end position="215"/>
    </location>
</feature>
<keyword evidence="1" id="KW-0472">Membrane</keyword>
<keyword evidence="1" id="KW-1133">Transmembrane helix</keyword>
<keyword evidence="1" id="KW-0812">Transmembrane</keyword>
<feature type="transmembrane region" description="Helical" evidence="1">
    <location>
        <begin position="112"/>
        <end position="132"/>
    </location>
</feature>
<dbReference type="STRING" id="1798491.A3C87_02605"/>
<evidence type="ECO:0000313" key="2">
    <source>
        <dbReference type="EMBL" id="OGG61517.1"/>
    </source>
</evidence>
<organism evidence="2 3">
    <name type="scientific">Candidatus Kaiserbacteria bacterium RIFCSPHIGHO2_02_FULL_49_34</name>
    <dbReference type="NCBI Taxonomy" id="1798491"/>
    <lineage>
        <taxon>Bacteria</taxon>
        <taxon>Candidatus Kaiseribacteriota</taxon>
    </lineage>
</organism>
<feature type="transmembrane region" description="Helical" evidence="1">
    <location>
        <begin position="163"/>
        <end position="186"/>
    </location>
</feature>
<feature type="transmembrane region" description="Helical" evidence="1">
    <location>
        <begin position="221"/>
        <end position="241"/>
    </location>
</feature>
<feature type="transmembrane region" description="Helical" evidence="1">
    <location>
        <begin position="46"/>
        <end position="69"/>
    </location>
</feature>
<dbReference type="InterPro" id="IPR026898">
    <property type="entry name" value="PrsW"/>
</dbReference>
<dbReference type="Pfam" id="PF13367">
    <property type="entry name" value="PrsW-protease"/>
    <property type="match status" value="1"/>
</dbReference>
<feature type="transmembrane region" description="Helical" evidence="1">
    <location>
        <begin position="12"/>
        <end position="34"/>
    </location>
</feature>
<comment type="caution">
    <text evidence="2">The sequence shown here is derived from an EMBL/GenBank/DDBJ whole genome shotgun (WGS) entry which is preliminary data.</text>
</comment>
<feature type="transmembrane region" description="Helical" evidence="1">
    <location>
        <begin position="89"/>
        <end position="105"/>
    </location>
</feature>
<protein>
    <recommendedName>
        <fullName evidence="4">Protease PrsW</fullName>
    </recommendedName>
</protein>
<dbReference type="GO" id="GO:0008233">
    <property type="term" value="F:peptidase activity"/>
    <property type="evidence" value="ECO:0007669"/>
    <property type="project" value="InterPro"/>
</dbReference>
<dbReference type="EMBL" id="MFLE01000017">
    <property type="protein sequence ID" value="OGG61517.1"/>
    <property type="molecule type" value="Genomic_DNA"/>
</dbReference>
<dbReference type="Proteomes" id="UP000176511">
    <property type="component" value="Unassembled WGS sequence"/>
</dbReference>
<dbReference type="AlphaFoldDB" id="A0A1F6DJM4"/>
<evidence type="ECO:0008006" key="4">
    <source>
        <dbReference type="Google" id="ProtNLM"/>
    </source>
</evidence>
<reference evidence="2 3" key="1">
    <citation type="journal article" date="2016" name="Nat. Commun.">
        <title>Thousands of microbial genomes shed light on interconnected biogeochemical processes in an aquifer system.</title>
        <authorList>
            <person name="Anantharaman K."/>
            <person name="Brown C.T."/>
            <person name="Hug L.A."/>
            <person name="Sharon I."/>
            <person name="Castelle C.J."/>
            <person name="Probst A.J."/>
            <person name="Thomas B.C."/>
            <person name="Singh A."/>
            <person name="Wilkins M.J."/>
            <person name="Karaoz U."/>
            <person name="Brodie E.L."/>
            <person name="Williams K.H."/>
            <person name="Hubbard S.S."/>
            <person name="Banfield J.F."/>
        </authorList>
    </citation>
    <scope>NUCLEOTIDE SEQUENCE [LARGE SCALE GENOMIC DNA]</scope>
</reference>
<proteinExistence type="predicted"/>
<evidence type="ECO:0000313" key="3">
    <source>
        <dbReference type="Proteomes" id="UP000176511"/>
    </source>
</evidence>
<name>A0A1F6DJM4_9BACT</name>
<evidence type="ECO:0000256" key="1">
    <source>
        <dbReference type="SAM" id="Phobius"/>
    </source>
</evidence>
<gene>
    <name evidence="2" type="ORF">A3C87_02605</name>
</gene>
<dbReference type="PANTHER" id="PTHR36844">
    <property type="entry name" value="PROTEASE PRSW"/>
    <property type="match status" value="1"/>
</dbReference>
<sequence>MISQFITHFSNAPVYAGIATIAAFAGASIWLWFWLREDDHPEPWRLLALAFFAGALIVPFVVPLQRLGYELYIANEPLMVTSWALVEELYKYGIALLLILWRRAVDEPIDYVIYMIMIGVGFATFENILYLYKTLIEINGTTILPLAGTPAGTELVRVGAMRFVGASLVHIVSSATIGIAMAFAFNASQRTRLIAGLLGLSTATLLHTLFNLTIISRTQSASSLGAVFLGVWISVIVLLVLMERVKHIRTKTNTPGTT</sequence>
<accession>A0A1F6DJM4</accession>
<dbReference type="PANTHER" id="PTHR36844:SF1">
    <property type="entry name" value="PROTEASE PRSW"/>
    <property type="match status" value="1"/>
</dbReference>